<comment type="similarity">
    <text evidence="5">Belongs to the amidase family. GatA subfamily.</text>
</comment>
<evidence type="ECO:0000256" key="5">
    <source>
        <dbReference type="HAMAP-Rule" id="MF_03150"/>
    </source>
</evidence>
<evidence type="ECO:0000256" key="1">
    <source>
        <dbReference type="ARBA" id="ARBA00022598"/>
    </source>
</evidence>
<evidence type="ECO:0000259" key="7">
    <source>
        <dbReference type="Pfam" id="PF01425"/>
    </source>
</evidence>
<dbReference type="GO" id="GO:0032543">
    <property type="term" value="P:mitochondrial translation"/>
    <property type="evidence" value="ECO:0007669"/>
    <property type="project" value="UniProtKB-UniRule"/>
</dbReference>
<dbReference type="HAMAP" id="MF_00120">
    <property type="entry name" value="GatA"/>
    <property type="match status" value="1"/>
</dbReference>
<feature type="region of interest" description="Disordered" evidence="6">
    <location>
        <begin position="1"/>
        <end position="40"/>
    </location>
</feature>
<dbReference type="Proteomes" id="UP000225277">
    <property type="component" value="Unassembled WGS sequence"/>
</dbReference>
<dbReference type="AlphaFoldDB" id="A0A2D3ULY2"/>
<dbReference type="InterPro" id="IPR000120">
    <property type="entry name" value="Amidase"/>
</dbReference>
<keyword evidence="9" id="KW-1185">Reference proteome</keyword>
<proteinExistence type="inferred from homology"/>
<keyword evidence="3 5" id="KW-0067">ATP-binding</keyword>
<evidence type="ECO:0000256" key="3">
    <source>
        <dbReference type="ARBA" id="ARBA00022840"/>
    </source>
</evidence>
<keyword evidence="4 5" id="KW-0648">Protein biosynthesis</keyword>
<dbReference type="SUPFAM" id="SSF75304">
    <property type="entry name" value="Amidase signature (AS) enzymes"/>
    <property type="match status" value="1"/>
</dbReference>
<keyword evidence="1 5" id="KW-0436">Ligase</keyword>
<dbReference type="GO" id="GO:0005739">
    <property type="term" value="C:mitochondrion"/>
    <property type="evidence" value="ECO:0007669"/>
    <property type="project" value="UniProtKB-SubCell"/>
</dbReference>
<feature type="active site" description="Charge relay system" evidence="5">
    <location>
        <position position="48"/>
    </location>
</feature>
<gene>
    <name evidence="8" type="ORF">RCC_01556</name>
</gene>
<keyword evidence="8" id="KW-0808">Transferase</keyword>
<dbReference type="EC" id="6.3.5.7" evidence="5"/>
<dbReference type="PANTHER" id="PTHR11895">
    <property type="entry name" value="TRANSAMIDASE"/>
    <property type="match status" value="1"/>
</dbReference>
<comment type="subcellular location">
    <subcellularLocation>
        <location evidence="5">Mitochondrion</location>
    </subcellularLocation>
</comment>
<accession>A0A2D3ULY2</accession>
<dbReference type="Gene3D" id="3.90.1300.10">
    <property type="entry name" value="Amidase signature (AS) domain"/>
    <property type="match status" value="1"/>
</dbReference>
<feature type="compositionally biased region" description="Polar residues" evidence="6">
    <location>
        <begin position="1"/>
        <end position="12"/>
    </location>
</feature>
<protein>
    <recommendedName>
        <fullName evidence="5">Glutamyl-tRNA(Gln) amidotransferase subunit A, mitochondrial</fullName>
        <shortName evidence="5">Glu-AdT subunit A</shortName>
        <ecNumber evidence="5">6.3.5.7</ecNumber>
    </recommendedName>
</protein>
<feature type="compositionally biased region" description="Low complexity" evidence="6">
    <location>
        <begin position="21"/>
        <end position="31"/>
    </location>
</feature>
<dbReference type="GO" id="GO:0005524">
    <property type="term" value="F:ATP binding"/>
    <property type="evidence" value="ECO:0007669"/>
    <property type="project" value="UniProtKB-KW"/>
</dbReference>
<evidence type="ECO:0000256" key="4">
    <source>
        <dbReference type="ARBA" id="ARBA00022917"/>
    </source>
</evidence>
<comment type="catalytic activity">
    <reaction evidence="5">
        <text>L-glutamyl-tRNA(Gln) + L-glutamine + ATP + H2O = L-glutaminyl-tRNA(Gln) + L-glutamate + ADP + phosphate + H(+)</text>
        <dbReference type="Rhea" id="RHEA:17521"/>
        <dbReference type="Rhea" id="RHEA-COMP:9681"/>
        <dbReference type="Rhea" id="RHEA-COMP:9684"/>
        <dbReference type="ChEBI" id="CHEBI:15377"/>
        <dbReference type="ChEBI" id="CHEBI:15378"/>
        <dbReference type="ChEBI" id="CHEBI:29985"/>
        <dbReference type="ChEBI" id="CHEBI:30616"/>
        <dbReference type="ChEBI" id="CHEBI:43474"/>
        <dbReference type="ChEBI" id="CHEBI:58359"/>
        <dbReference type="ChEBI" id="CHEBI:78520"/>
        <dbReference type="ChEBI" id="CHEBI:78521"/>
        <dbReference type="ChEBI" id="CHEBI:456216"/>
        <dbReference type="EC" id="6.3.5.7"/>
    </reaction>
</comment>
<comment type="subunit">
    <text evidence="5">Subunit of the heterotrimeric GatCAB amidotransferase (AdT) complex, composed of A, B and C subunits.</text>
</comment>
<sequence>MPRLQSLGQNASRLCKKRQFTSHVTSSTTTNPSPPAKPTLAGKTIGIKANIVTGNPHAASKTLANYATPFDATVVELLKEQGAMLHPGQNMDEFGMGSHSQNSYHGSVKGIFHRGGMEVSPGGSSGGSAISVAKGECWTALGTDTGGSVRLPAAYMGIVGFKPSYGRVSRWGVVQYANSLDTVGILGRDVRDVWKVFGCLDRWDGRDPTSLGVELRKRLNARRGRRDVGSLRIGIPMEYNLEEVSSVVRETYARTLSRLQAAGHTLVPVSLPTTRLALSAYYILAPAEASSNLAKYDGIRYGHRTDTSDASPNADPALPLYAQTRGESFGAEVKRRILLGAYNLSSEAMDNYFLQAQKVRRMVQRDFDRVFTSANPLLDTPPISHDAEEDKVDLLLMPTAPTLPPTVEELKKQSTVQGYMNDVFTVPASLAGLPAISLPVPLSERQLKGMDDEDVKTVGMQLVGQFGDDRLLLSAAAGMAEVLAGREEI</sequence>
<dbReference type="GO" id="GO:0016740">
    <property type="term" value="F:transferase activity"/>
    <property type="evidence" value="ECO:0007669"/>
    <property type="project" value="UniProtKB-KW"/>
</dbReference>
<feature type="active site" description="Acyl-ester intermediate" evidence="5">
    <location>
        <position position="148"/>
    </location>
</feature>
<dbReference type="GeneID" id="35596794"/>
<evidence type="ECO:0000313" key="9">
    <source>
        <dbReference type="Proteomes" id="UP000225277"/>
    </source>
</evidence>
<dbReference type="InterPro" id="IPR023631">
    <property type="entry name" value="Amidase_dom"/>
</dbReference>
<evidence type="ECO:0000256" key="2">
    <source>
        <dbReference type="ARBA" id="ARBA00022741"/>
    </source>
</evidence>
<feature type="domain" description="Amidase" evidence="7">
    <location>
        <begin position="36"/>
        <end position="473"/>
    </location>
</feature>
<evidence type="ECO:0000313" key="8">
    <source>
        <dbReference type="EMBL" id="CZT15722.1"/>
    </source>
</evidence>
<comment type="function">
    <text evidence="5">Allows the formation of correctly charged Gln-tRNA(Gln) through the transamidation of misacylated Glu-tRNA(Gln) in the mitochondria. The reaction takes place in the presence of glutamine and ATP through an activated gamma-phospho-Glu-tRNA(Gln).</text>
</comment>
<dbReference type="InterPro" id="IPR004412">
    <property type="entry name" value="GatA"/>
</dbReference>
<dbReference type="GO" id="GO:0050567">
    <property type="term" value="F:glutaminyl-tRNA synthase (glutamine-hydrolyzing) activity"/>
    <property type="evidence" value="ECO:0007669"/>
    <property type="project" value="UniProtKB-UniRule"/>
</dbReference>
<organism evidence="8 9">
    <name type="scientific">Ramularia collo-cygni</name>
    <dbReference type="NCBI Taxonomy" id="112498"/>
    <lineage>
        <taxon>Eukaryota</taxon>
        <taxon>Fungi</taxon>
        <taxon>Dikarya</taxon>
        <taxon>Ascomycota</taxon>
        <taxon>Pezizomycotina</taxon>
        <taxon>Dothideomycetes</taxon>
        <taxon>Dothideomycetidae</taxon>
        <taxon>Mycosphaerellales</taxon>
        <taxon>Mycosphaerellaceae</taxon>
        <taxon>Ramularia</taxon>
    </lineage>
</organism>
<dbReference type="STRING" id="112498.A0A2D3ULY2"/>
<dbReference type="PANTHER" id="PTHR11895:SF7">
    <property type="entry name" value="GLUTAMYL-TRNA(GLN) AMIDOTRANSFERASE SUBUNIT A, MITOCHONDRIAL"/>
    <property type="match status" value="1"/>
</dbReference>
<keyword evidence="2 5" id="KW-0547">Nucleotide-binding</keyword>
<dbReference type="InterPro" id="IPR036928">
    <property type="entry name" value="AS_sf"/>
</dbReference>
<evidence type="ECO:0000256" key="6">
    <source>
        <dbReference type="SAM" id="MobiDB-lite"/>
    </source>
</evidence>
<feature type="active site" description="Charge relay system" evidence="5">
    <location>
        <position position="124"/>
    </location>
</feature>
<reference evidence="8 9" key="1">
    <citation type="submission" date="2016-03" db="EMBL/GenBank/DDBJ databases">
        <authorList>
            <person name="Ploux O."/>
        </authorList>
    </citation>
    <scope>NUCLEOTIDE SEQUENCE [LARGE SCALE GENOMIC DNA]</scope>
    <source>
        <strain evidence="8 9">URUG2</strain>
    </source>
</reference>
<dbReference type="EMBL" id="FJUY01000002">
    <property type="protein sequence ID" value="CZT15722.1"/>
    <property type="molecule type" value="Genomic_DNA"/>
</dbReference>
<keyword evidence="5" id="KW-0496">Mitochondrion</keyword>
<dbReference type="GO" id="GO:0070681">
    <property type="term" value="P:glutaminyl-tRNAGln biosynthesis via transamidation"/>
    <property type="evidence" value="ECO:0007669"/>
    <property type="project" value="UniProtKB-UniRule"/>
</dbReference>
<dbReference type="Pfam" id="PF01425">
    <property type="entry name" value="Amidase"/>
    <property type="match status" value="1"/>
</dbReference>
<dbReference type="OrthoDB" id="421993at2759"/>
<dbReference type="RefSeq" id="XP_023622618.1">
    <property type="nucleotide sequence ID" value="XM_023766850.1"/>
</dbReference>
<name>A0A2D3ULY2_9PEZI</name>
<dbReference type="GO" id="GO:0030956">
    <property type="term" value="C:glutamyl-tRNA(Gln) amidotransferase complex"/>
    <property type="evidence" value="ECO:0007669"/>
    <property type="project" value="UniProtKB-UniRule"/>
</dbReference>